<dbReference type="Proteomes" id="UP000759537">
    <property type="component" value="Unassembled WGS sequence"/>
</dbReference>
<reference evidence="2" key="2">
    <citation type="journal article" date="2020" name="Nat. Commun.">
        <title>Large-scale genome sequencing of mycorrhizal fungi provides insights into the early evolution of symbiotic traits.</title>
        <authorList>
            <person name="Miyauchi S."/>
            <person name="Kiss E."/>
            <person name="Kuo A."/>
            <person name="Drula E."/>
            <person name="Kohler A."/>
            <person name="Sanchez-Garcia M."/>
            <person name="Morin E."/>
            <person name="Andreopoulos B."/>
            <person name="Barry K.W."/>
            <person name="Bonito G."/>
            <person name="Buee M."/>
            <person name="Carver A."/>
            <person name="Chen C."/>
            <person name="Cichocki N."/>
            <person name="Clum A."/>
            <person name="Culley D."/>
            <person name="Crous P.W."/>
            <person name="Fauchery L."/>
            <person name="Girlanda M."/>
            <person name="Hayes R.D."/>
            <person name="Keri Z."/>
            <person name="LaButti K."/>
            <person name="Lipzen A."/>
            <person name="Lombard V."/>
            <person name="Magnuson J."/>
            <person name="Maillard F."/>
            <person name="Murat C."/>
            <person name="Nolan M."/>
            <person name="Ohm R.A."/>
            <person name="Pangilinan J."/>
            <person name="Pereira M.F."/>
            <person name="Perotto S."/>
            <person name="Peter M."/>
            <person name="Pfister S."/>
            <person name="Riley R."/>
            <person name="Sitrit Y."/>
            <person name="Stielow J.B."/>
            <person name="Szollosi G."/>
            <person name="Zifcakova L."/>
            <person name="Stursova M."/>
            <person name="Spatafora J.W."/>
            <person name="Tedersoo L."/>
            <person name="Vaario L.M."/>
            <person name="Yamada A."/>
            <person name="Yan M."/>
            <person name="Wang P."/>
            <person name="Xu J."/>
            <person name="Bruns T."/>
            <person name="Baldrian P."/>
            <person name="Vilgalys R."/>
            <person name="Dunand C."/>
            <person name="Henrissat B."/>
            <person name="Grigoriev I.V."/>
            <person name="Hibbett D."/>
            <person name="Nagy L.G."/>
            <person name="Martin F.M."/>
        </authorList>
    </citation>
    <scope>NUCLEOTIDE SEQUENCE</scope>
    <source>
        <strain evidence="2">Prilba</strain>
    </source>
</reference>
<name>A0A9P5JYM9_9AGAM</name>
<dbReference type="OrthoDB" id="3256015at2759"/>
<feature type="compositionally biased region" description="Polar residues" evidence="1">
    <location>
        <begin position="1"/>
        <end position="32"/>
    </location>
</feature>
<feature type="region of interest" description="Disordered" evidence="1">
    <location>
        <begin position="1"/>
        <end position="45"/>
    </location>
</feature>
<organism evidence="2 3">
    <name type="scientific">Russula ochroleuca</name>
    <dbReference type="NCBI Taxonomy" id="152965"/>
    <lineage>
        <taxon>Eukaryota</taxon>
        <taxon>Fungi</taxon>
        <taxon>Dikarya</taxon>
        <taxon>Basidiomycota</taxon>
        <taxon>Agaricomycotina</taxon>
        <taxon>Agaricomycetes</taxon>
        <taxon>Russulales</taxon>
        <taxon>Russulaceae</taxon>
        <taxon>Russula</taxon>
    </lineage>
</organism>
<gene>
    <name evidence="2" type="ORF">DFH94DRAFT_696791</name>
</gene>
<proteinExistence type="predicted"/>
<sequence length="352" mass="38293">MSLSHQAVSSITLSRRATSTAQISRRATSTVPNGLDTEPDVVDNEPAFMFGGISSDDEEVECKDTTSVDKYQSMTKVKDIHTTPLCVKHSSRRSNGSTRLGIGRSQASQARLSDLPPGTANHFSKKVLPLVFDAAGVLGPWECPNDNKIIVIWNLIFGSPNDHPIASSDVNGDLFLIVKHLIKGGILMWLHKFAMAAERALSAEFECQGANTLEERAMFVQFLLGDPDDISSKHCPFLWKSAYKASEDDEPNKFQGLFQGRLVTQTFLEHILATSAVDKQNQASERPVGALIISIQAVHTSSTSSSFTEVLFQVHRVLLYSTEGAFKPPHTSGPGGTKSGALLSPQRGFVHT</sequence>
<evidence type="ECO:0000313" key="2">
    <source>
        <dbReference type="EMBL" id="KAF8470971.1"/>
    </source>
</evidence>
<dbReference type="AlphaFoldDB" id="A0A9P5JYM9"/>
<evidence type="ECO:0000256" key="1">
    <source>
        <dbReference type="SAM" id="MobiDB-lite"/>
    </source>
</evidence>
<accession>A0A9P5JYM9</accession>
<reference evidence="2" key="1">
    <citation type="submission" date="2019-10" db="EMBL/GenBank/DDBJ databases">
        <authorList>
            <consortium name="DOE Joint Genome Institute"/>
            <person name="Kuo A."/>
            <person name="Miyauchi S."/>
            <person name="Kiss E."/>
            <person name="Drula E."/>
            <person name="Kohler A."/>
            <person name="Sanchez-Garcia M."/>
            <person name="Andreopoulos B."/>
            <person name="Barry K.W."/>
            <person name="Bonito G."/>
            <person name="Buee M."/>
            <person name="Carver A."/>
            <person name="Chen C."/>
            <person name="Cichocki N."/>
            <person name="Clum A."/>
            <person name="Culley D."/>
            <person name="Crous P.W."/>
            <person name="Fauchery L."/>
            <person name="Girlanda M."/>
            <person name="Hayes R."/>
            <person name="Keri Z."/>
            <person name="LaButti K."/>
            <person name="Lipzen A."/>
            <person name="Lombard V."/>
            <person name="Magnuson J."/>
            <person name="Maillard F."/>
            <person name="Morin E."/>
            <person name="Murat C."/>
            <person name="Nolan M."/>
            <person name="Ohm R."/>
            <person name="Pangilinan J."/>
            <person name="Pereira M."/>
            <person name="Perotto S."/>
            <person name="Peter M."/>
            <person name="Riley R."/>
            <person name="Sitrit Y."/>
            <person name="Stielow B."/>
            <person name="Szollosi G."/>
            <person name="Zifcakova L."/>
            <person name="Stursova M."/>
            <person name="Spatafora J.W."/>
            <person name="Tedersoo L."/>
            <person name="Vaario L.-M."/>
            <person name="Yamada A."/>
            <person name="Yan M."/>
            <person name="Wang P."/>
            <person name="Xu J."/>
            <person name="Bruns T."/>
            <person name="Baldrian P."/>
            <person name="Vilgalys R."/>
            <person name="Henrissat B."/>
            <person name="Grigoriev I.V."/>
            <person name="Hibbett D."/>
            <person name="Nagy L.G."/>
            <person name="Martin F.M."/>
        </authorList>
    </citation>
    <scope>NUCLEOTIDE SEQUENCE</scope>
    <source>
        <strain evidence="2">Prilba</strain>
    </source>
</reference>
<keyword evidence="3" id="KW-1185">Reference proteome</keyword>
<protein>
    <submittedName>
        <fullName evidence="2">Uncharacterized protein</fullName>
    </submittedName>
</protein>
<feature type="region of interest" description="Disordered" evidence="1">
    <location>
        <begin position="328"/>
        <end position="352"/>
    </location>
</feature>
<feature type="region of interest" description="Disordered" evidence="1">
    <location>
        <begin position="88"/>
        <end position="115"/>
    </location>
</feature>
<evidence type="ECO:0000313" key="3">
    <source>
        <dbReference type="Proteomes" id="UP000759537"/>
    </source>
</evidence>
<dbReference type="EMBL" id="WHVB01000024">
    <property type="protein sequence ID" value="KAF8470971.1"/>
    <property type="molecule type" value="Genomic_DNA"/>
</dbReference>
<comment type="caution">
    <text evidence="2">The sequence shown here is derived from an EMBL/GenBank/DDBJ whole genome shotgun (WGS) entry which is preliminary data.</text>
</comment>